<reference evidence="1 2" key="2">
    <citation type="journal article" date="2011" name="Stand. Genomic Sci.">
        <title>Complete genome sequence of 'Enterobacter lignolyticus' SCF1.</title>
        <authorList>
            <person name="Deangelis K.M."/>
            <person name="D'Haeseleer P."/>
            <person name="Chivian D."/>
            <person name="Fortney J.L."/>
            <person name="Khudyakov J."/>
            <person name="Simmons B."/>
            <person name="Woo H."/>
            <person name="Arkin A.P."/>
            <person name="Davenport K.W."/>
            <person name="Goodwin L."/>
            <person name="Chen A."/>
            <person name="Ivanova N."/>
            <person name="Kyrpides N.C."/>
            <person name="Mavromatis K."/>
            <person name="Woyke T."/>
            <person name="Hazen T.C."/>
        </authorList>
    </citation>
    <scope>NUCLEOTIDE SEQUENCE [LARGE SCALE GENOMIC DNA]</scope>
    <source>
        <strain evidence="1 2">SCF1</strain>
    </source>
</reference>
<reference evidence="2" key="1">
    <citation type="submission" date="2010-10" db="EMBL/GenBank/DDBJ databases">
        <title>Complete sequence of Enterobacter cloacae SCF1.</title>
        <authorList>
            <consortium name="US DOE Joint Genome Institute"/>
            <person name="Lucas S."/>
            <person name="Copeland A."/>
            <person name="Lapidus A."/>
            <person name="Cheng J.-F."/>
            <person name="Bruce D."/>
            <person name="Goodwin L."/>
            <person name="Pitluck S."/>
            <person name="Davenport K."/>
            <person name="Detter J.C."/>
            <person name="Han C."/>
            <person name="Tapia R."/>
            <person name="Land M."/>
            <person name="Hauser L."/>
            <person name="Chang Y.-J."/>
            <person name="Jeffries C."/>
            <person name="Kyrpides N."/>
            <person name="Ivanova N."/>
            <person name="Mikhailova N."/>
            <person name="DeAngelis K."/>
            <person name="Arkin A.P."/>
            <person name="Chivian D."/>
            <person name="Edwards B."/>
            <person name="Woo H."/>
            <person name="Hazen T.C."/>
            <person name="Woyke T."/>
        </authorList>
    </citation>
    <scope>NUCLEOTIDE SEQUENCE [LARGE SCALE GENOMIC DNA]</scope>
    <source>
        <strain evidence="2">SCF1</strain>
    </source>
</reference>
<dbReference type="Proteomes" id="UP000006872">
    <property type="component" value="Chromosome"/>
</dbReference>
<dbReference type="AlphaFoldDB" id="E3GA30"/>
<keyword evidence="2" id="KW-1185">Reference proteome</keyword>
<protein>
    <submittedName>
        <fullName evidence="1">Uncharacterized protein</fullName>
    </submittedName>
</protein>
<dbReference type="HOGENOM" id="CLU_3135419_0_0_6"/>
<accession>E3GA30</accession>
<proteinExistence type="predicted"/>
<organism evidence="1 2">
    <name type="scientific">Enterobacter lignolyticus (strain SCF1)</name>
    <dbReference type="NCBI Taxonomy" id="701347"/>
    <lineage>
        <taxon>Bacteria</taxon>
        <taxon>Pseudomonadati</taxon>
        <taxon>Pseudomonadota</taxon>
        <taxon>Gammaproteobacteria</taxon>
        <taxon>Enterobacterales</taxon>
        <taxon>Enterobacteriaceae</taxon>
        <taxon>Pluralibacter</taxon>
    </lineage>
</organism>
<gene>
    <name evidence="1" type="ordered locus">Entcl_0199</name>
</gene>
<dbReference type="KEGG" id="esc:Entcl_0199"/>
<sequence>MWGQEIPFTEVTELQCGFILNCPSRITICQQNVQTSIQVTVISTNGENW</sequence>
<evidence type="ECO:0000313" key="2">
    <source>
        <dbReference type="Proteomes" id="UP000006872"/>
    </source>
</evidence>
<name>E3GA30_ENTLS</name>
<evidence type="ECO:0000313" key="1">
    <source>
        <dbReference type="EMBL" id="ADO46477.1"/>
    </source>
</evidence>
<dbReference type="EMBL" id="CP002272">
    <property type="protein sequence ID" value="ADO46477.1"/>
    <property type="molecule type" value="Genomic_DNA"/>
</dbReference>